<reference evidence="1 2" key="1">
    <citation type="submission" date="2019-08" db="EMBL/GenBank/DDBJ databases">
        <authorList>
            <person name="Peeters C."/>
        </authorList>
    </citation>
    <scope>NUCLEOTIDE SEQUENCE [LARGE SCALE GENOMIC DNA]</scope>
    <source>
        <strain evidence="1 2">LMG 31121</strain>
    </source>
</reference>
<evidence type="ECO:0000313" key="2">
    <source>
        <dbReference type="Proteomes" id="UP000335538"/>
    </source>
</evidence>
<gene>
    <name evidence="1" type="ORF">PSP31121_04833</name>
</gene>
<sequence length="74" mass="8468">MPALLPLRSPRVTSNYYRWRLISNEEFYRNRSASAATPDPRSALGHIHDPAVPRTFYKSMPIVSDSPSWIHDAV</sequence>
<dbReference type="AlphaFoldDB" id="A0A5E5BEI4"/>
<proteinExistence type="predicted"/>
<dbReference type="Proteomes" id="UP000335538">
    <property type="component" value="Unassembled WGS sequence"/>
</dbReference>
<evidence type="ECO:0000313" key="1">
    <source>
        <dbReference type="EMBL" id="VVE84601.1"/>
    </source>
</evidence>
<protein>
    <submittedName>
        <fullName evidence="1">Uncharacterized protein</fullName>
    </submittedName>
</protein>
<accession>A0A5E5BEI4</accession>
<dbReference type="EMBL" id="CABPSR010000019">
    <property type="protein sequence ID" value="VVE84601.1"/>
    <property type="molecule type" value="Genomic_DNA"/>
</dbReference>
<organism evidence="1 2">
    <name type="scientific">Pandoraea sputorum</name>
    <dbReference type="NCBI Taxonomy" id="93222"/>
    <lineage>
        <taxon>Bacteria</taxon>
        <taxon>Pseudomonadati</taxon>
        <taxon>Pseudomonadota</taxon>
        <taxon>Betaproteobacteria</taxon>
        <taxon>Burkholderiales</taxon>
        <taxon>Burkholderiaceae</taxon>
        <taxon>Pandoraea</taxon>
    </lineage>
</organism>
<name>A0A5E5BEI4_9BURK</name>